<dbReference type="OrthoDB" id="3268823at2759"/>
<organism evidence="1 2">
    <name type="scientific">Schizopora paradoxa</name>
    <dbReference type="NCBI Taxonomy" id="27342"/>
    <lineage>
        <taxon>Eukaryota</taxon>
        <taxon>Fungi</taxon>
        <taxon>Dikarya</taxon>
        <taxon>Basidiomycota</taxon>
        <taxon>Agaricomycotina</taxon>
        <taxon>Agaricomycetes</taxon>
        <taxon>Hymenochaetales</taxon>
        <taxon>Schizoporaceae</taxon>
        <taxon>Schizopora</taxon>
    </lineage>
</organism>
<name>A0A0H2RRT0_9AGAM</name>
<dbReference type="EMBL" id="KQ085983">
    <property type="protein sequence ID" value="KLO12168.1"/>
    <property type="molecule type" value="Genomic_DNA"/>
</dbReference>
<keyword evidence="2" id="KW-1185">Reference proteome</keyword>
<dbReference type="InParanoid" id="A0A0H2RRT0"/>
<sequence>MGSVVIDSPVHTPAHEWAQDTADALQPSPAVHDNVKVFPSSSTVSTPGVEFPGAYPRDAVREMANDSPYKVQEAVGQGIESAKQYLPAQETVDQHIATAKSYIPAQEDVQRALGSATETVKQYIPERVVAAVGSVMPQGLVAANGTTPPVDDLDSTGTAKHAVQLQDSKNLALSSAPMSNATGVLGGVSAAVGGVATSLDPTSEFKPSKPAEPLISTGRTRLWLGCGLVPTRRTLQIAKALLLSLPPNLITPTNSLDV</sequence>
<proteinExistence type="predicted"/>
<protein>
    <submittedName>
        <fullName evidence="1">Uncharacterized protein</fullName>
    </submittedName>
</protein>
<gene>
    <name evidence="1" type="ORF">SCHPADRAFT_433988</name>
</gene>
<evidence type="ECO:0000313" key="2">
    <source>
        <dbReference type="Proteomes" id="UP000053477"/>
    </source>
</evidence>
<dbReference type="AlphaFoldDB" id="A0A0H2RRT0"/>
<dbReference type="Proteomes" id="UP000053477">
    <property type="component" value="Unassembled WGS sequence"/>
</dbReference>
<evidence type="ECO:0000313" key="1">
    <source>
        <dbReference type="EMBL" id="KLO12168.1"/>
    </source>
</evidence>
<accession>A0A0H2RRT0</accession>
<reference evidence="1 2" key="1">
    <citation type="submission" date="2015-04" db="EMBL/GenBank/DDBJ databases">
        <title>Complete genome sequence of Schizopora paradoxa KUC8140, a cosmopolitan wood degrader in East Asia.</title>
        <authorList>
            <consortium name="DOE Joint Genome Institute"/>
            <person name="Min B."/>
            <person name="Park H."/>
            <person name="Jang Y."/>
            <person name="Kim J.-J."/>
            <person name="Kim K.H."/>
            <person name="Pangilinan J."/>
            <person name="Lipzen A."/>
            <person name="Riley R."/>
            <person name="Grigoriev I.V."/>
            <person name="Spatafora J.W."/>
            <person name="Choi I.-G."/>
        </authorList>
    </citation>
    <scope>NUCLEOTIDE SEQUENCE [LARGE SCALE GENOMIC DNA]</scope>
    <source>
        <strain evidence="1 2">KUC8140</strain>
    </source>
</reference>